<reference evidence="7 8" key="1">
    <citation type="journal article" date="2010" name="Cell Res.">
        <title>Complete genome sequence of the rifamycin SV-producing Amycolatopsis mediterranei U32 revealed its genetic characteristics in phylogeny and metabolism.</title>
        <authorList>
            <person name="Zhao W."/>
            <person name="Zhong Y."/>
            <person name="Yuan H."/>
            <person name="Wang J."/>
            <person name="Zheng H."/>
            <person name="Wang Y."/>
            <person name="Cen X."/>
            <person name="Xu F."/>
            <person name="Bai J."/>
            <person name="Han X."/>
            <person name="Lu G."/>
            <person name="Zhu Y."/>
            <person name="Shao Z."/>
            <person name="Yan H."/>
            <person name="Li C."/>
            <person name="Peng N."/>
            <person name="Zhang Z."/>
            <person name="Zhang Y."/>
            <person name="Lin W."/>
            <person name="Fan Y."/>
            <person name="Qin Z."/>
            <person name="Hu Y."/>
            <person name="Zhu B."/>
            <person name="Wang S."/>
            <person name="Ding X."/>
            <person name="Zhao G.P."/>
        </authorList>
    </citation>
    <scope>NUCLEOTIDE SEQUENCE [LARGE SCALE GENOMIC DNA]</scope>
    <source>
        <strain evidence="8">U-32</strain>
    </source>
</reference>
<dbReference type="NCBIfam" id="TIGR02467">
    <property type="entry name" value="CbiE"/>
    <property type="match status" value="1"/>
</dbReference>
<name>A0A0H3DFC2_AMYMU</name>
<evidence type="ECO:0000313" key="8">
    <source>
        <dbReference type="Proteomes" id="UP000000328"/>
    </source>
</evidence>
<comment type="pathway">
    <text evidence="1">Cofactor biosynthesis; adenosylcobalamin biosynthesis.</text>
</comment>
<feature type="domain" description="Tetrapyrrole methylase" evidence="6">
    <location>
        <begin position="17"/>
        <end position="192"/>
    </location>
</feature>
<dbReference type="eggNOG" id="COG2242">
    <property type="taxonomic scope" value="Bacteria"/>
</dbReference>
<dbReference type="GO" id="GO:0009236">
    <property type="term" value="P:cobalamin biosynthetic process"/>
    <property type="evidence" value="ECO:0007669"/>
    <property type="project" value="UniProtKB-UniPathway"/>
</dbReference>
<dbReference type="Pfam" id="PF00590">
    <property type="entry name" value="TP_methylase"/>
    <property type="match status" value="1"/>
</dbReference>
<keyword evidence="3 7" id="KW-0489">Methyltransferase</keyword>
<evidence type="ECO:0000256" key="2">
    <source>
        <dbReference type="ARBA" id="ARBA00022573"/>
    </source>
</evidence>
<keyword evidence="4 7" id="KW-0808">Transferase</keyword>
<keyword evidence="5" id="KW-0949">S-adenosyl-L-methionine</keyword>
<sequence length="394" mass="40740">MRETSRRSTAEAGSANRLTVVGIGADGWPGLSEPARAAVLAADVVLGAPRQLAYLPEEVPAQAWPTPLLPGLDAVIAEHEGARICVLASGDPFLSGVGATLVAHGYEVEALPALSSVTLARARLGWSAEETEVVTIVGRSSARVARVLAPRRRVLVLGADAPALRSLLTVRGYGESELIALENLGGPDERISDGWAGDPGPLTVFALACAGPALPLIGIPDDVYAHDGQLTKRDLRVSALARLAPSPGELLWDVGAGAGSVGIEWSRLHGLNRAVAIERSAERAERIARNALDLGVPELEVVAGEAPEALSALPAPDAVFIGGGVTAPGVLESCVATGARVVAHGVTLEAEQVLARAYEEHGGELLRIGVEKAAPLGGFTGWTPARVVTQWSNR</sequence>
<evidence type="ECO:0000256" key="4">
    <source>
        <dbReference type="ARBA" id="ARBA00022679"/>
    </source>
</evidence>
<dbReference type="InterPro" id="IPR050714">
    <property type="entry name" value="Cobalamin_biosynth_MTase"/>
</dbReference>
<organism evidence="7 8">
    <name type="scientific">Amycolatopsis mediterranei (strain U-32)</name>
    <dbReference type="NCBI Taxonomy" id="749927"/>
    <lineage>
        <taxon>Bacteria</taxon>
        <taxon>Bacillati</taxon>
        <taxon>Actinomycetota</taxon>
        <taxon>Actinomycetes</taxon>
        <taxon>Pseudonocardiales</taxon>
        <taxon>Pseudonocardiaceae</taxon>
        <taxon>Amycolatopsis</taxon>
    </lineage>
</organism>
<dbReference type="RefSeq" id="WP_013228818.1">
    <property type="nucleotide sequence ID" value="NC_014318.1"/>
</dbReference>
<dbReference type="CDD" id="cd11644">
    <property type="entry name" value="Precorrin-6Y-MT"/>
    <property type="match status" value="1"/>
</dbReference>
<dbReference type="GO" id="GO:0032259">
    <property type="term" value="P:methylation"/>
    <property type="evidence" value="ECO:0007669"/>
    <property type="project" value="UniProtKB-KW"/>
</dbReference>
<dbReference type="InterPro" id="IPR006365">
    <property type="entry name" value="Cbl_synth_CobL"/>
</dbReference>
<gene>
    <name evidence="7" type="primary">cobL</name>
    <name evidence="7" type="ordered locus">AMED_7055</name>
</gene>
<dbReference type="PATRIC" id="fig|749927.5.peg.7337"/>
<evidence type="ECO:0000256" key="5">
    <source>
        <dbReference type="ARBA" id="ARBA00022691"/>
    </source>
</evidence>
<dbReference type="NCBIfam" id="TIGR02469">
    <property type="entry name" value="CbiT"/>
    <property type="match status" value="1"/>
</dbReference>
<dbReference type="eggNOG" id="COG2241">
    <property type="taxonomic scope" value="Bacteria"/>
</dbReference>
<dbReference type="Gene3D" id="3.30.950.10">
    <property type="entry name" value="Methyltransferase, Cobalt-precorrin-4 Transmethylase, Domain 2"/>
    <property type="match status" value="1"/>
</dbReference>
<proteinExistence type="predicted"/>
<dbReference type="GeneID" id="92874703"/>
<keyword evidence="2" id="KW-0169">Cobalamin biosynthesis</keyword>
<dbReference type="PANTHER" id="PTHR43182:SF1">
    <property type="entry name" value="COBALT-PRECORRIN-7 C(5)-METHYLTRANSFERASE"/>
    <property type="match status" value="1"/>
</dbReference>
<dbReference type="InterPro" id="IPR035996">
    <property type="entry name" value="4pyrrol_Methylase_sf"/>
</dbReference>
<evidence type="ECO:0000256" key="3">
    <source>
        <dbReference type="ARBA" id="ARBA00022603"/>
    </source>
</evidence>
<dbReference type="Proteomes" id="UP000000328">
    <property type="component" value="Chromosome"/>
</dbReference>
<evidence type="ECO:0000313" key="7">
    <source>
        <dbReference type="EMBL" id="ADJ48773.1"/>
    </source>
</evidence>
<evidence type="ECO:0000256" key="1">
    <source>
        <dbReference type="ARBA" id="ARBA00004953"/>
    </source>
</evidence>
<dbReference type="GO" id="GO:0008276">
    <property type="term" value="F:protein methyltransferase activity"/>
    <property type="evidence" value="ECO:0007669"/>
    <property type="project" value="InterPro"/>
</dbReference>
<dbReference type="InterPro" id="IPR012818">
    <property type="entry name" value="CbiE"/>
</dbReference>
<evidence type="ECO:0000259" key="6">
    <source>
        <dbReference type="Pfam" id="PF00590"/>
    </source>
</evidence>
<dbReference type="InterPro" id="IPR014776">
    <property type="entry name" value="4pyrrole_Mease_sub2"/>
</dbReference>
<accession>A0A0H3DFC2</accession>
<dbReference type="Gene3D" id="3.40.50.150">
    <property type="entry name" value="Vaccinia Virus protein VP39"/>
    <property type="match status" value="1"/>
</dbReference>
<dbReference type="InterPro" id="IPR029063">
    <property type="entry name" value="SAM-dependent_MTases_sf"/>
</dbReference>
<dbReference type="SUPFAM" id="SSF53790">
    <property type="entry name" value="Tetrapyrrole methylase"/>
    <property type="match status" value="1"/>
</dbReference>
<dbReference type="OrthoDB" id="9787825at2"/>
<dbReference type="InterPro" id="IPR014008">
    <property type="entry name" value="Cbl_synth_MTase_CbiT"/>
</dbReference>
<dbReference type="AlphaFoldDB" id="A0A0H3DFC2"/>
<dbReference type="InterPro" id="IPR014777">
    <property type="entry name" value="4pyrrole_Mease_sub1"/>
</dbReference>
<dbReference type="UniPathway" id="UPA00148"/>
<dbReference type="InterPro" id="IPR000878">
    <property type="entry name" value="4pyrrol_Mease"/>
</dbReference>
<dbReference type="SUPFAM" id="SSF53335">
    <property type="entry name" value="S-adenosyl-L-methionine-dependent methyltransferases"/>
    <property type="match status" value="1"/>
</dbReference>
<dbReference type="EMBL" id="CP002000">
    <property type="protein sequence ID" value="ADJ48773.1"/>
    <property type="molecule type" value="Genomic_DNA"/>
</dbReference>
<dbReference type="PIRSF" id="PIRSF036428">
    <property type="entry name" value="CobL"/>
    <property type="match status" value="1"/>
</dbReference>
<dbReference type="Gene3D" id="3.40.1010.10">
    <property type="entry name" value="Cobalt-precorrin-4 Transmethylase, Domain 1"/>
    <property type="match status" value="1"/>
</dbReference>
<dbReference type="HOGENOM" id="CLU_031955_0_0_11"/>
<dbReference type="KEGG" id="amd:AMED_7055"/>
<protein>
    <submittedName>
        <fullName evidence="7">Precorrin-6Y C5,15-methyltransferase/precorrin-8W decarboxylase</fullName>
    </submittedName>
</protein>
<dbReference type="PANTHER" id="PTHR43182">
    <property type="entry name" value="COBALT-PRECORRIN-6B C(15)-METHYLTRANSFERASE (DECARBOXYLATING)"/>
    <property type="match status" value="1"/>
</dbReference>